<dbReference type="GeneID" id="38666809"/>
<dbReference type="EMBL" id="BMQS01000002">
    <property type="protein sequence ID" value="GGT88121.1"/>
    <property type="molecule type" value="Genomic_DNA"/>
</dbReference>
<dbReference type="AlphaFoldDB" id="A0A348B402"/>
<keyword evidence="5" id="KW-1185">Reference proteome</keyword>
<gene>
    <name evidence="4" type="ORF">GCM10007116_02590</name>
    <name evidence="3" type="ORF">HS1genome_1293</name>
</gene>
<evidence type="ECO:0000313" key="4">
    <source>
        <dbReference type="EMBL" id="GGT88121.1"/>
    </source>
</evidence>
<evidence type="ECO:0000259" key="2">
    <source>
        <dbReference type="Pfam" id="PF12172"/>
    </source>
</evidence>
<dbReference type="SUPFAM" id="SSF50249">
    <property type="entry name" value="Nucleic acid-binding proteins"/>
    <property type="match status" value="1"/>
</dbReference>
<dbReference type="PANTHER" id="PTHR34075:SF6">
    <property type="entry name" value="DNA-BINDING PROTEIN"/>
    <property type="match status" value="1"/>
</dbReference>
<evidence type="ECO:0000259" key="1">
    <source>
        <dbReference type="Pfam" id="PF01796"/>
    </source>
</evidence>
<dbReference type="EMBL" id="AP018553">
    <property type="protein sequence ID" value="BBD72904.1"/>
    <property type="molecule type" value="Genomic_DNA"/>
</dbReference>
<dbReference type="InterPro" id="IPR012340">
    <property type="entry name" value="NA-bd_OB-fold"/>
</dbReference>
<reference evidence="4" key="4">
    <citation type="submission" date="2020-09" db="EMBL/GenBank/DDBJ databases">
        <authorList>
            <person name="Sun Q."/>
            <person name="Ohkuma M."/>
        </authorList>
    </citation>
    <scope>NUCLEOTIDE SEQUENCE</scope>
    <source>
        <strain evidence="4">JCM 31740</strain>
    </source>
</reference>
<name>A0A348B402_9CREN</name>
<dbReference type="Pfam" id="PF01796">
    <property type="entry name" value="OB_ChsH2_C"/>
    <property type="match status" value="1"/>
</dbReference>
<evidence type="ECO:0000313" key="5">
    <source>
        <dbReference type="Proteomes" id="UP000276741"/>
    </source>
</evidence>
<dbReference type="PANTHER" id="PTHR34075">
    <property type="entry name" value="BLR3430 PROTEIN"/>
    <property type="match status" value="1"/>
</dbReference>
<accession>A0A348B402</accession>
<dbReference type="OrthoDB" id="9573at2157"/>
<proteinExistence type="predicted"/>
<dbReference type="InterPro" id="IPR022002">
    <property type="entry name" value="ChsH2_Znr"/>
</dbReference>
<dbReference type="Pfam" id="PF12172">
    <property type="entry name" value="zf-ChsH2"/>
    <property type="match status" value="1"/>
</dbReference>
<reference evidence="4" key="1">
    <citation type="journal article" date="2014" name="Int. J. Syst. Evol. Microbiol.">
        <title>Complete genome sequence of Corynebacterium casei LMG S-19264T (=DSM 44701T), isolated from a smear-ripened cheese.</title>
        <authorList>
            <consortium name="US DOE Joint Genome Institute (JGI-PGF)"/>
            <person name="Walter F."/>
            <person name="Albersmeier A."/>
            <person name="Kalinowski J."/>
            <person name="Ruckert C."/>
        </authorList>
    </citation>
    <scope>NUCLEOTIDE SEQUENCE</scope>
    <source>
        <strain evidence="4">JCM 31740</strain>
    </source>
</reference>
<dbReference type="RefSeq" id="WP_126450106.1">
    <property type="nucleotide sequence ID" value="NZ_AP018553.1"/>
</dbReference>
<sequence>MDYLVRDKRSGDLLLKDLRELRLKYEVPVGRLGRFFEGLEQGKVLATRCRECGAKYFPPQAWCSECGAGELEWFEPDPYGELLTYTIVNVKPKSFAAFQDYVVGVAELSKDELKVLAWVVGDKGKLRVGAKVKLTPMKRDEGLFYALHLYD</sequence>
<dbReference type="InterPro" id="IPR052513">
    <property type="entry name" value="Thioester_dehydratase-like"/>
</dbReference>
<dbReference type="KEGG" id="sacd:HS1genome_1293"/>
<reference evidence="5" key="2">
    <citation type="submission" date="2018-04" db="EMBL/GenBank/DDBJ databases">
        <title>Complete genome sequence of Sulfodiicoccus acidiphilus strain HS-1.</title>
        <authorList>
            <person name="Sakai H.D."/>
            <person name="Kurosawa N."/>
        </authorList>
    </citation>
    <scope>NUCLEOTIDE SEQUENCE [LARGE SCALE GENOMIC DNA]</scope>
    <source>
        <strain evidence="5">HS-1</strain>
    </source>
</reference>
<reference evidence="3" key="3">
    <citation type="journal article" date="2019" name="BMC Res. Notes">
        <title>Complete genome sequence of the Sulfodiicoccus acidiphilus strain HS-1T, the first crenarchaeon that lacks polB3, isolated from an acidic hot spring in Ohwaku-dani, Hakone, Japan.</title>
        <authorList>
            <person name="Sakai H.D."/>
            <person name="Kurosawa N."/>
        </authorList>
    </citation>
    <scope>NUCLEOTIDE SEQUENCE</scope>
    <source>
        <strain evidence="3">HS-1</strain>
    </source>
</reference>
<dbReference type="Proteomes" id="UP000616143">
    <property type="component" value="Unassembled WGS sequence"/>
</dbReference>
<dbReference type="Proteomes" id="UP000276741">
    <property type="component" value="Chromosome"/>
</dbReference>
<feature type="domain" description="ChsH2 rubredoxin-like zinc ribbon" evidence="2">
    <location>
        <begin position="36"/>
        <end position="72"/>
    </location>
</feature>
<dbReference type="InterPro" id="IPR002878">
    <property type="entry name" value="ChsH2_C"/>
</dbReference>
<organism evidence="3 5">
    <name type="scientific">Sulfodiicoccus acidiphilus</name>
    <dbReference type="NCBI Taxonomy" id="1670455"/>
    <lineage>
        <taxon>Archaea</taxon>
        <taxon>Thermoproteota</taxon>
        <taxon>Thermoprotei</taxon>
        <taxon>Sulfolobales</taxon>
        <taxon>Sulfolobaceae</taxon>
        <taxon>Sulfodiicoccus</taxon>
    </lineage>
</organism>
<feature type="domain" description="ChsH2 C-terminal OB-fold" evidence="1">
    <location>
        <begin position="79"/>
        <end position="134"/>
    </location>
</feature>
<protein>
    <submittedName>
        <fullName evidence="3">3-hydroxybutyryl-CoA epimerase</fullName>
    </submittedName>
</protein>
<dbReference type="Gene3D" id="6.10.30.10">
    <property type="match status" value="1"/>
</dbReference>
<evidence type="ECO:0000313" key="3">
    <source>
        <dbReference type="EMBL" id="BBD72904.1"/>
    </source>
</evidence>